<gene>
    <name evidence="1" type="ORF">AVEN_95893_1</name>
</gene>
<sequence>MGWRAVHAQGDKAAILVSNPALDVVELVKTVNITAAKISDRTLSVAVFSIYFPPSSDKAELVAQISATLERIKRSCVLYWWRHQYATPAVGSCN</sequence>
<dbReference type="OrthoDB" id="6437148at2759"/>
<proteinExistence type="predicted"/>
<name>A0A4Y2Q723_ARAVE</name>
<reference evidence="1 2" key="1">
    <citation type="journal article" date="2019" name="Sci. Rep.">
        <title>Orb-weaving spider Araneus ventricosus genome elucidates the spidroin gene catalogue.</title>
        <authorList>
            <person name="Kono N."/>
            <person name="Nakamura H."/>
            <person name="Ohtoshi R."/>
            <person name="Moran D.A.P."/>
            <person name="Shinohara A."/>
            <person name="Yoshida Y."/>
            <person name="Fujiwara M."/>
            <person name="Mori M."/>
            <person name="Tomita M."/>
            <person name="Arakawa K."/>
        </authorList>
    </citation>
    <scope>NUCLEOTIDE SEQUENCE [LARGE SCALE GENOMIC DNA]</scope>
</reference>
<evidence type="ECO:0000313" key="1">
    <source>
        <dbReference type="EMBL" id="GBN58397.1"/>
    </source>
</evidence>
<dbReference type="AlphaFoldDB" id="A0A4Y2Q723"/>
<dbReference type="EMBL" id="BGPR01012923">
    <property type="protein sequence ID" value="GBN58397.1"/>
    <property type="molecule type" value="Genomic_DNA"/>
</dbReference>
<comment type="caution">
    <text evidence="1">The sequence shown here is derived from an EMBL/GenBank/DDBJ whole genome shotgun (WGS) entry which is preliminary data.</text>
</comment>
<evidence type="ECO:0000313" key="2">
    <source>
        <dbReference type="Proteomes" id="UP000499080"/>
    </source>
</evidence>
<accession>A0A4Y2Q723</accession>
<protein>
    <submittedName>
        <fullName evidence="1">Uncharacterized protein</fullName>
    </submittedName>
</protein>
<dbReference type="InterPro" id="IPR036691">
    <property type="entry name" value="Endo/exonu/phosph_ase_sf"/>
</dbReference>
<dbReference type="Gene3D" id="3.60.10.10">
    <property type="entry name" value="Endonuclease/exonuclease/phosphatase"/>
    <property type="match status" value="1"/>
</dbReference>
<dbReference type="Proteomes" id="UP000499080">
    <property type="component" value="Unassembled WGS sequence"/>
</dbReference>
<keyword evidence="2" id="KW-1185">Reference proteome</keyword>
<organism evidence="1 2">
    <name type="scientific">Araneus ventricosus</name>
    <name type="common">Orbweaver spider</name>
    <name type="synonym">Epeira ventricosa</name>
    <dbReference type="NCBI Taxonomy" id="182803"/>
    <lineage>
        <taxon>Eukaryota</taxon>
        <taxon>Metazoa</taxon>
        <taxon>Ecdysozoa</taxon>
        <taxon>Arthropoda</taxon>
        <taxon>Chelicerata</taxon>
        <taxon>Arachnida</taxon>
        <taxon>Araneae</taxon>
        <taxon>Araneomorphae</taxon>
        <taxon>Entelegynae</taxon>
        <taxon>Araneoidea</taxon>
        <taxon>Araneidae</taxon>
        <taxon>Araneus</taxon>
    </lineage>
</organism>